<name>A0A139SUV0_9GAMM</name>
<gene>
    <name evidence="1" type="ORF">AXE65_01880</name>
</gene>
<dbReference type="EMBL" id="LSZO01000144">
    <property type="protein sequence ID" value="KXU38339.1"/>
    <property type="molecule type" value="Genomic_DNA"/>
</dbReference>
<evidence type="ECO:0000313" key="1">
    <source>
        <dbReference type="EMBL" id="KXU38339.1"/>
    </source>
</evidence>
<organism evidence="1 2">
    <name type="scientific">Ventosimonas gracilis</name>
    <dbReference type="NCBI Taxonomy" id="1680762"/>
    <lineage>
        <taxon>Bacteria</taxon>
        <taxon>Pseudomonadati</taxon>
        <taxon>Pseudomonadota</taxon>
        <taxon>Gammaproteobacteria</taxon>
        <taxon>Pseudomonadales</taxon>
        <taxon>Ventosimonadaceae</taxon>
        <taxon>Ventosimonas</taxon>
    </lineage>
</organism>
<dbReference type="RefSeq" id="WP_068389771.1">
    <property type="nucleotide sequence ID" value="NZ_LSZO01000144.1"/>
</dbReference>
<dbReference type="Proteomes" id="UP000072660">
    <property type="component" value="Unassembled WGS sequence"/>
</dbReference>
<proteinExistence type="predicted"/>
<reference evidence="1 2" key="1">
    <citation type="submission" date="2016-02" db="EMBL/GenBank/DDBJ databases">
        <authorList>
            <person name="Wen L."/>
            <person name="He K."/>
            <person name="Yang H."/>
        </authorList>
    </citation>
    <scope>NUCLEOTIDE SEQUENCE [LARGE SCALE GENOMIC DNA]</scope>
    <source>
        <strain evidence="1 2">CV58</strain>
    </source>
</reference>
<evidence type="ECO:0000313" key="2">
    <source>
        <dbReference type="Proteomes" id="UP000072660"/>
    </source>
</evidence>
<keyword evidence="2" id="KW-1185">Reference proteome</keyword>
<accession>A0A139SUV0</accession>
<comment type="caution">
    <text evidence="1">The sequence shown here is derived from an EMBL/GenBank/DDBJ whole genome shotgun (WGS) entry which is preliminary data.</text>
</comment>
<dbReference type="AlphaFoldDB" id="A0A139SUV0"/>
<sequence>MTIQKRDGTIETKIAVACRNASGMPDMPVFTVTATRKECELGVHYDKAEAQAEAAGYEAPFVCFDASEQSCIVFAVRELGLIA</sequence>
<protein>
    <submittedName>
        <fullName evidence="1">Uncharacterized protein</fullName>
    </submittedName>
</protein>